<organism evidence="10 11">
    <name type="scientific">Agromyces aurantiacus</name>
    <dbReference type="NCBI Taxonomy" id="165814"/>
    <lineage>
        <taxon>Bacteria</taxon>
        <taxon>Bacillati</taxon>
        <taxon>Actinomycetota</taxon>
        <taxon>Actinomycetes</taxon>
        <taxon>Micrococcales</taxon>
        <taxon>Microbacteriaceae</taxon>
        <taxon>Agromyces</taxon>
    </lineage>
</organism>
<evidence type="ECO:0000259" key="9">
    <source>
        <dbReference type="PROSITE" id="PS50929"/>
    </source>
</evidence>
<gene>
    <name evidence="10" type="ORF">ACFPER_11790</name>
</gene>
<dbReference type="PROSITE" id="PS50893">
    <property type="entry name" value="ABC_TRANSPORTER_2"/>
    <property type="match status" value="1"/>
</dbReference>
<evidence type="ECO:0000256" key="2">
    <source>
        <dbReference type="ARBA" id="ARBA00022692"/>
    </source>
</evidence>
<evidence type="ECO:0000313" key="10">
    <source>
        <dbReference type="EMBL" id="MFC4829477.1"/>
    </source>
</evidence>
<comment type="caution">
    <text evidence="10">The sequence shown here is derived from an EMBL/GenBank/DDBJ whole genome shotgun (WGS) entry which is preliminary data.</text>
</comment>
<reference evidence="11" key="1">
    <citation type="journal article" date="2019" name="Int. J. Syst. Evol. Microbiol.">
        <title>The Global Catalogue of Microorganisms (GCM) 10K type strain sequencing project: providing services to taxonomists for standard genome sequencing and annotation.</title>
        <authorList>
            <consortium name="The Broad Institute Genomics Platform"/>
            <consortium name="The Broad Institute Genome Sequencing Center for Infectious Disease"/>
            <person name="Wu L."/>
            <person name="Ma J."/>
        </authorList>
    </citation>
    <scope>NUCLEOTIDE SEQUENCE [LARGE SCALE GENOMIC DNA]</scope>
    <source>
        <strain evidence="11">CGMCC 1.12192</strain>
    </source>
</reference>
<evidence type="ECO:0000256" key="1">
    <source>
        <dbReference type="ARBA" id="ARBA00004651"/>
    </source>
</evidence>
<dbReference type="InterPro" id="IPR039421">
    <property type="entry name" value="Type_1_exporter"/>
</dbReference>
<keyword evidence="6 7" id="KW-0472">Membrane</keyword>
<dbReference type="InterPro" id="IPR027417">
    <property type="entry name" value="P-loop_NTPase"/>
</dbReference>
<comment type="subcellular location">
    <subcellularLocation>
        <location evidence="1">Cell membrane</location>
        <topology evidence="1">Multi-pass membrane protein</topology>
    </subcellularLocation>
</comment>
<accession>A0ABV9R7L7</accession>
<evidence type="ECO:0000256" key="3">
    <source>
        <dbReference type="ARBA" id="ARBA00022741"/>
    </source>
</evidence>
<feature type="transmembrane region" description="Helical" evidence="7">
    <location>
        <begin position="68"/>
        <end position="94"/>
    </location>
</feature>
<dbReference type="Pfam" id="PF00005">
    <property type="entry name" value="ABC_tran"/>
    <property type="match status" value="1"/>
</dbReference>
<dbReference type="Gene3D" id="1.20.1560.10">
    <property type="entry name" value="ABC transporter type 1, transmembrane domain"/>
    <property type="match status" value="1"/>
</dbReference>
<evidence type="ECO:0000313" key="11">
    <source>
        <dbReference type="Proteomes" id="UP001595960"/>
    </source>
</evidence>
<evidence type="ECO:0000259" key="8">
    <source>
        <dbReference type="PROSITE" id="PS50893"/>
    </source>
</evidence>
<dbReference type="RefSeq" id="WP_204393224.1">
    <property type="nucleotide sequence ID" value="NZ_JAFBBW010000001.1"/>
</dbReference>
<protein>
    <submittedName>
        <fullName evidence="10">ABC transporter ATP-binding protein</fullName>
    </submittedName>
</protein>
<feature type="transmembrane region" description="Helical" evidence="7">
    <location>
        <begin position="265"/>
        <end position="298"/>
    </location>
</feature>
<evidence type="ECO:0000256" key="7">
    <source>
        <dbReference type="SAM" id="Phobius"/>
    </source>
</evidence>
<keyword evidence="3" id="KW-0547">Nucleotide-binding</keyword>
<keyword evidence="2 7" id="KW-0812">Transmembrane</keyword>
<dbReference type="InterPro" id="IPR036640">
    <property type="entry name" value="ABC1_TM_sf"/>
</dbReference>
<keyword evidence="5 7" id="KW-1133">Transmembrane helix</keyword>
<dbReference type="InterPro" id="IPR003593">
    <property type="entry name" value="AAA+_ATPase"/>
</dbReference>
<keyword evidence="11" id="KW-1185">Reference proteome</keyword>
<dbReference type="PROSITE" id="PS00211">
    <property type="entry name" value="ABC_TRANSPORTER_1"/>
    <property type="match status" value="1"/>
</dbReference>
<sequence length="607" mass="64876">MKANWRLYQQVLSALPRAARRFLLWYAILQGLLAILDGAALALLAVVLSPLVGGQAVTLPILGEISGAGVLVPLAIVCLLIVLKGVLALVLYWAATRRFAAYELDLGSRVFEGFTRAPWIERLRRNSSDLVRITDSSVATTIAGFVLPGASLIGEALNFVTLLTVLAVAQPFIGAITLVYLGLVGLFLNRQISRRTRQAGLVALRYSLRSSRLITEMIAALKEVTLRGMANDVAAVVRDNRTHSTRARANAQFLGQVPRYTLETAIIVGIGIVGLVGWLTGGIAGATAAVAIFGLAGFRMAPSVVRFQGVLSQLNVSAPHAQAVVDEIQRSEALTAHLSDRESLPLPQRPSVIRFESVSFTYAPDVEQAVSEISLEIPFGSTVAFVGASGAGKSTIVDLLLGLIEPTAGRVMIDDVPLTALTEAWRRRVAYVPQEVSLFDATVAQNVALTWTGSYDAERVRTALDRAHMLDAVESRFGGIDGRIGERGMALSGGQRQRLGIARALYVDPLVLVMDEATSALDTATEAAVTQSIAELRGSTTTVTVAHRLATIKDADRIFFLSGGRLVAQGTFDELVLAVPEFATQAALAGLADRALHSRAELDEPTR</sequence>
<feature type="transmembrane region" description="Helical" evidence="7">
    <location>
        <begin position="159"/>
        <end position="188"/>
    </location>
</feature>
<dbReference type="InterPro" id="IPR003439">
    <property type="entry name" value="ABC_transporter-like_ATP-bd"/>
</dbReference>
<dbReference type="SUPFAM" id="SSF90123">
    <property type="entry name" value="ABC transporter transmembrane region"/>
    <property type="match status" value="1"/>
</dbReference>
<evidence type="ECO:0000256" key="5">
    <source>
        <dbReference type="ARBA" id="ARBA00022989"/>
    </source>
</evidence>
<dbReference type="SUPFAM" id="SSF52540">
    <property type="entry name" value="P-loop containing nucleoside triphosphate hydrolases"/>
    <property type="match status" value="1"/>
</dbReference>
<dbReference type="SMART" id="SM00382">
    <property type="entry name" value="AAA"/>
    <property type="match status" value="1"/>
</dbReference>
<feature type="transmembrane region" description="Helical" evidence="7">
    <location>
        <begin position="23"/>
        <end position="48"/>
    </location>
</feature>
<dbReference type="EMBL" id="JBHSJC010000001">
    <property type="protein sequence ID" value="MFC4829477.1"/>
    <property type="molecule type" value="Genomic_DNA"/>
</dbReference>
<dbReference type="InterPro" id="IPR011527">
    <property type="entry name" value="ABC1_TM_dom"/>
</dbReference>
<feature type="domain" description="ABC transporter" evidence="8">
    <location>
        <begin position="353"/>
        <end position="588"/>
    </location>
</feature>
<dbReference type="PANTHER" id="PTHR24221:SF654">
    <property type="entry name" value="ATP-BINDING CASSETTE SUB-FAMILY B MEMBER 6"/>
    <property type="match status" value="1"/>
</dbReference>
<evidence type="ECO:0000256" key="6">
    <source>
        <dbReference type="ARBA" id="ARBA00023136"/>
    </source>
</evidence>
<dbReference type="GO" id="GO:0005524">
    <property type="term" value="F:ATP binding"/>
    <property type="evidence" value="ECO:0007669"/>
    <property type="project" value="UniProtKB-KW"/>
</dbReference>
<proteinExistence type="predicted"/>
<dbReference type="PANTHER" id="PTHR24221">
    <property type="entry name" value="ATP-BINDING CASSETTE SUB-FAMILY B"/>
    <property type="match status" value="1"/>
</dbReference>
<feature type="transmembrane region" description="Helical" evidence="7">
    <location>
        <begin position="130"/>
        <end position="153"/>
    </location>
</feature>
<feature type="domain" description="ABC transmembrane type-1" evidence="9">
    <location>
        <begin position="39"/>
        <end position="298"/>
    </location>
</feature>
<keyword evidence="4 10" id="KW-0067">ATP-binding</keyword>
<evidence type="ECO:0000256" key="4">
    <source>
        <dbReference type="ARBA" id="ARBA00022840"/>
    </source>
</evidence>
<dbReference type="PROSITE" id="PS50929">
    <property type="entry name" value="ABC_TM1F"/>
    <property type="match status" value="1"/>
</dbReference>
<dbReference type="Gene3D" id="3.40.50.300">
    <property type="entry name" value="P-loop containing nucleotide triphosphate hydrolases"/>
    <property type="match status" value="1"/>
</dbReference>
<dbReference type="InterPro" id="IPR017871">
    <property type="entry name" value="ABC_transporter-like_CS"/>
</dbReference>
<name>A0ABV9R7L7_9MICO</name>
<dbReference type="Proteomes" id="UP001595960">
    <property type="component" value="Unassembled WGS sequence"/>
</dbReference>